<evidence type="ECO:0000256" key="4">
    <source>
        <dbReference type="ARBA" id="ARBA00022692"/>
    </source>
</evidence>
<dbReference type="GO" id="GO:0005886">
    <property type="term" value="C:plasma membrane"/>
    <property type="evidence" value="ECO:0007669"/>
    <property type="project" value="TreeGrafter"/>
</dbReference>
<comment type="similarity">
    <text evidence="2">Belongs to the G-protein coupled receptor 4 family.</text>
</comment>
<reference evidence="12 13" key="1">
    <citation type="journal article" date="2010" name="Nat. Biotechnol.">
        <title>Genome sequence of the model mushroom Schizophyllum commune.</title>
        <authorList>
            <person name="Ohm R.A."/>
            <person name="de Jong J.F."/>
            <person name="Lugones L.G."/>
            <person name="Aerts A."/>
            <person name="Kothe E."/>
            <person name="Stajich J.E."/>
            <person name="de Vries R.P."/>
            <person name="Record E."/>
            <person name="Levasseur A."/>
            <person name="Baker S.E."/>
            <person name="Bartholomew K.A."/>
            <person name="Coutinho P.M."/>
            <person name="Erdmann S."/>
            <person name="Fowler T.J."/>
            <person name="Gathman A.C."/>
            <person name="Lombard V."/>
            <person name="Henrissat B."/>
            <person name="Knabe N."/>
            <person name="Kuees U."/>
            <person name="Lilly W.W."/>
            <person name="Lindquist E."/>
            <person name="Lucas S."/>
            <person name="Magnuson J.K."/>
            <person name="Piumi F."/>
            <person name="Raudaskoski M."/>
            <person name="Salamov A."/>
            <person name="Schmutz J."/>
            <person name="Schwarze F.W.M.R."/>
            <person name="vanKuyk P.A."/>
            <person name="Horton J.S."/>
            <person name="Grigoriev I.V."/>
            <person name="Woesten H.A.B."/>
        </authorList>
    </citation>
    <scope>NUCLEOTIDE SEQUENCE [LARGE SCALE GENOMIC DNA]</scope>
    <source>
        <strain evidence="13">H4-8 / FGSC 9210</strain>
    </source>
</reference>
<feature type="transmembrane region" description="Helical" evidence="11">
    <location>
        <begin position="263"/>
        <end position="281"/>
    </location>
</feature>
<gene>
    <name evidence="12" type="ORF">SCHCODRAFT_111749</name>
</gene>
<evidence type="ECO:0000256" key="8">
    <source>
        <dbReference type="ARBA" id="ARBA00023170"/>
    </source>
</evidence>
<keyword evidence="6" id="KW-0297">G-protein coupled receptor</keyword>
<dbReference type="Pfam" id="PF02076">
    <property type="entry name" value="STE3"/>
    <property type="match status" value="1"/>
</dbReference>
<dbReference type="GO" id="GO:0004932">
    <property type="term" value="F:mating-type factor pheromone receptor activity"/>
    <property type="evidence" value="ECO:0007669"/>
    <property type="project" value="InterPro"/>
</dbReference>
<keyword evidence="4 11" id="KW-0812">Transmembrane</keyword>
<accession>D8QD13</accession>
<organism evidence="13">
    <name type="scientific">Schizophyllum commune (strain H4-8 / FGSC 9210)</name>
    <name type="common">Split gill fungus</name>
    <dbReference type="NCBI Taxonomy" id="578458"/>
    <lineage>
        <taxon>Eukaryota</taxon>
        <taxon>Fungi</taxon>
        <taxon>Dikarya</taxon>
        <taxon>Basidiomycota</taxon>
        <taxon>Agaricomycotina</taxon>
        <taxon>Agaricomycetes</taxon>
        <taxon>Agaricomycetidae</taxon>
        <taxon>Agaricales</taxon>
        <taxon>Schizophyllaceae</taxon>
        <taxon>Schizophyllum</taxon>
    </lineage>
</organism>
<keyword evidence="9" id="KW-0807">Transducer</keyword>
<dbReference type="Proteomes" id="UP000007431">
    <property type="component" value="Unassembled WGS sequence"/>
</dbReference>
<evidence type="ECO:0000256" key="10">
    <source>
        <dbReference type="SAM" id="MobiDB-lite"/>
    </source>
</evidence>
<dbReference type="OrthoDB" id="2874149at2759"/>
<dbReference type="KEGG" id="scm:SCHCO_0111749"/>
<name>D8QD13_SCHCM</name>
<dbReference type="InParanoid" id="D8QD13"/>
<dbReference type="PANTHER" id="PTHR28097:SF1">
    <property type="entry name" value="PHEROMONE A FACTOR RECEPTOR"/>
    <property type="match status" value="1"/>
</dbReference>
<protein>
    <recommendedName>
        <fullName evidence="14">STE3-domain-containing protein</fullName>
    </recommendedName>
</protein>
<dbReference type="EMBL" id="GL377309">
    <property type="protein sequence ID" value="EFI94624.1"/>
    <property type="molecule type" value="Genomic_DNA"/>
</dbReference>
<feature type="region of interest" description="Disordered" evidence="10">
    <location>
        <begin position="482"/>
        <end position="532"/>
    </location>
</feature>
<evidence type="ECO:0000313" key="13">
    <source>
        <dbReference type="Proteomes" id="UP000007431"/>
    </source>
</evidence>
<dbReference type="STRING" id="578458.D8QD13"/>
<keyword evidence="13" id="KW-1185">Reference proteome</keyword>
<keyword evidence="5 11" id="KW-1133">Transmembrane helix</keyword>
<feature type="compositionally biased region" description="Basic and acidic residues" evidence="10">
    <location>
        <begin position="516"/>
        <end position="532"/>
    </location>
</feature>
<keyword evidence="7 11" id="KW-0472">Membrane</keyword>
<evidence type="ECO:0000256" key="9">
    <source>
        <dbReference type="ARBA" id="ARBA00023224"/>
    </source>
</evidence>
<feature type="transmembrane region" description="Helical" evidence="11">
    <location>
        <begin position="69"/>
        <end position="88"/>
    </location>
</feature>
<dbReference type="GO" id="GO:0000750">
    <property type="term" value="P:pheromone-dependent signal transduction involved in conjugation with cellular fusion"/>
    <property type="evidence" value="ECO:0007669"/>
    <property type="project" value="TreeGrafter"/>
</dbReference>
<evidence type="ECO:0000256" key="7">
    <source>
        <dbReference type="ARBA" id="ARBA00023136"/>
    </source>
</evidence>
<keyword evidence="8" id="KW-0675">Receptor</keyword>
<dbReference type="OMA" id="IPPLIWH"/>
<evidence type="ECO:0000313" key="12">
    <source>
        <dbReference type="EMBL" id="EFI94624.1"/>
    </source>
</evidence>
<keyword evidence="3" id="KW-0589">Pheromone response</keyword>
<evidence type="ECO:0000256" key="11">
    <source>
        <dbReference type="SAM" id="Phobius"/>
    </source>
</evidence>
<feature type="non-terminal residue" evidence="12">
    <location>
        <position position="532"/>
    </location>
</feature>
<dbReference type="InterPro" id="IPR001499">
    <property type="entry name" value="GPCR_STE3"/>
</dbReference>
<feature type="transmembrane region" description="Helical" evidence="11">
    <location>
        <begin position="6"/>
        <end position="27"/>
    </location>
</feature>
<feature type="compositionally biased region" description="Polar residues" evidence="10">
    <location>
        <begin position="498"/>
        <end position="507"/>
    </location>
</feature>
<dbReference type="PANTHER" id="PTHR28097">
    <property type="entry name" value="PHEROMONE A FACTOR RECEPTOR"/>
    <property type="match status" value="1"/>
</dbReference>
<dbReference type="CDD" id="cd14966">
    <property type="entry name" value="7tmD_STE3"/>
    <property type="match status" value="1"/>
</dbReference>
<evidence type="ECO:0000256" key="1">
    <source>
        <dbReference type="ARBA" id="ARBA00004141"/>
    </source>
</evidence>
<sequence length="532" mass="59565">MSAANVAFAFFAFVTFILVLVPLPWHLQAWNSGVCIYIGWVAVGSIILYVDAVVWNGNINDPIPAWCDFSGRIMVAVPYGLEAATLCIQRRLYHIVRSSDVSSKTSKRHWVIVDVLIAVVLPCVLMGLQYIVQGHRYDIYENYGCMLNTYMTGPAVLILRGPPIILGVIAGVYCVLLIRIFTQKRRRANTGPMSRGICLRLIMLSTATLLFTVSLNLYTLIEDTRYGLATWISWDDTHYDFWRVEAYTDEMWRAAPGAGGLEVSRWMFVVAGLVVFAFFGLGEEARKHYRSALVQFQMQLAIFRKAWADKVGSKLTKKPSTHSHLRPRPAHDEKFLRDDTITISRHIESLAQSTTKTLCATESSMDDHKTVDLSSLRVGLLTPKFDVDPAKPLPVTPRASIRMSAIPEIVVEDSRAPTPMPTQTPPTTQITPIIQTVDQPRRPQISTYDLFPPMSVYSSTTKGAPSTAPSIYSQPSMPDLRQQYRRQSSPPPVPAPDTSRSSQSFLEIQTPVPEPAHLRSMDPPDYSDFRAV</sequence>
<evidence type="ECO:0000256" key="5">
    <source>
        <dbReference type="ARBA" id="ARBA00022989"/>
    </source>
</evidence>
<dbReference type="AlphaFoldDB" id="D8QD13"/>
<feature type="transmembrane region" description="Helical" evidence="11">
    <location>
        <begin position="201"/>
        <end position="221"/>
    </location>
</feature>
<feature type="transmembrane region" description="Helical" evidence="11">
    <location>
        <begin position="34"/>
        <end position="57"/>
    </location>
</feature>
<dbReference type="HOGENOM" id="CLU_027592_0_2_1"/>
<dbReference type="GeneID" id="9594277"/>
<dbReference type="PRINTS" id="PR00899">
    <property type="entry name" value="GPCRSTE3"/>
</dbReference>
<comment type="subcellular location">
    <subcellularLocation>
        <location evidence="1">Membrane</location>
        <topology evidence="1">Multi-pass membrane protein</topology>
    </subcellularLocation>
</comment>
<dbReference type="eggNOG" id="ENOG502S44N">
    <property type="taxonomic scope" value="Eukaryota"/>
</dbReference>
<evidence type="ECO:0000256" key="2">
    <source>
        <dbReference type="ARBA" id="ARBA00011085"/>
    </source>
</evidence>
<feature type="transmembrane region" description="Helical" evidence="11">
    <location>
        <begin position="164"/>
        <end position="181"/>
    </location>
</feature>
<dbReference type="VEuPathDB" id="FungiDB:SCHCODRAFT_0111749"/>
<evidence type="ECO:0000256" key="6">
    <source>
        <dbReference type="ARBA" id="ARBA00023040"/>
    </source>
</evidence>
<proteinExistence type="inferred from homology"/>
<evidence type="ECO:0000256" key="3">
    <source>
        <dbReference type="ARBA" id="ARBA00022507"/>
    </source>
</evidence>
<evidence type="ECO:0008006" key="14">
    <source>
        <dbReference type="Google" id="ProtNLM"/>
    </source>
</evidence>
<feature type="transmembrane region" description="Helical" evidence="11">
    <location>
        <begin position="109"/>
        <end position="132"/>
    </location>
</feature>